<keyword evidence="6 8" id="KW-0446">Lipid-binding</keyword>
<evidence type="ECO:0000256" key="3">
    <source>
        <dbReference type="ARBA" id="ARBA00022705"/>
    </source>
</evidence>
<dbReference type="GO" id="GO:0005524">
    <property type="term" value="F:ATP binding"/>
    <property type="evidence" value="ECO:0007669"/>
    <property type="project" value="UniProtKB-UniRule"/>
</dbReference>
<dbReference type="InterPro" id="IPR024633">
    <property type="entry name" value="DnaA_N_dom"/>
</dbReference>
<comment type="subcellular location">
    <subcellularLocation>
        <location evidence="8">Cytoplasm</location>
    </subcellularLocation>
</comment>
<dbReference type="GO" id="GO:0003688">
    <property type="term" value="F:DNA replication origin binding"/>
    <property type="evidence" value="ECO:0007669"/>
    <property type="project" value="UniProtKB-UniRule"/>
</dbReference>
<dbReference type="SUPFAM" id="SSF52540">
    <property type="entry name" value="P-loop containing nucleoside triphosphate hydrolases"/>
    <property type="match status" value="1"/>
</dbReference>
<dbReference type="PROSITE" id="PS01008">
    <property type="entry name" value="DNAA"/>
    <property type="match status" value="1"/>
</dbReference>
<evidence type="ECO:0000256" key="2">
    <source>
        <dbReference type="ARBA" id="ARBA00022490"/>
    </source>
</evidence>
<dbReference type="GO" id="GO:0005737">
    <property type="term" value="C:cytoplasm"/>
    <property type="evidence" value="ECO:0007669"/>
    <property type="project" value="UniProtKB-SubCell"/>
</dbReference>
<dbReference type="SMART" id="SM00760">
    <property type="entry name" value="Bac_DnaA_C"/>
    <property type="match status" value="1"/>
</dbReference>
<dbReference type="PRINTS" id="PR00051">
    <property type="entry name" value="DNAA"/>
</dbReference>
<dbReference type="Pfam" id="PF08299">
    <property type="entry name" value="Bac_DnaA_C"/>
    <property type="match status" value="1"/>
</dbReference>
<dbReference type="CDD" id="cd06571">
    <property type="entry name" value="Bac_DnaA_C"/>
    <property type="match status" value="1"/>
</dbReference>
<dbReference type="Gene3D" id="3.30.300.180">
    <property type="match status" value="1"/>
</dbReference>
<dbReference type="InterPro" id="IPR038454">
    <property type="entry name" value="DnaA_N_sf"/>
</dbReference>
<dbReference type="InterPro" id="IPR013159">
    <property type="entry name" value="DnaA_C"/>
</dbReference>
<dbReference type="FunFam" id="3.40.50.300:FF:000668">
    <property type="entry name" value="Chromosomal replication initiator protein DnaA"/>
    <property type="match status" value="1"/>
</dbReference>
<evidence type="ECO:0000256" key="6">
    <source>
        <dbReference type="ARBA" id="ARBA00023121"/>
    </source>
</evidence>
<comment type="caution">
    <text evidence="14">The sequence shown here is derived from an EMBL/GenBank/DDBJ whole genome shotgun (WGS) entry which is preliminary data.</text>
</comment>
<comment type="caution">
    <text evidence="8">Lacks conserved residue(s) required for the propagation of feature annotation.</text>
</comment>
<evidence type="ECO:0000256" key="10">
    <source>
        <dbReference type="RuleBase" id="RU000577"/>
    </source>
</evidence>
<evidence type="ECO:0000256" key="1">
    <source>
        <dbReference type="ARBA" id="ARBA00006583"/>
    </source>
</evidence>
<dbReference type="Pfam" id="PF11638">
    <property type="entry name" value="DnaA_N"/>
    <property type="match status" value="1"/>
</dbReference>
<organism evidence="14 15">
    <name type="scientific">Helicobacter brantae</name>
    <dbReference type="NCBI Taxonomy" id="375927"/>
    <lineage>
        <taxon>Bacteria</taxon>
        <taxon>Pseudomonadati</taxon>
        <taxon>Campylobacterota</taxon>
        <taxon>Epsilonproteobacteria</taxon>
        <taxon>Campylobacterales</taxon>
        <taxon>Helicobacteraceae</taxon>
        <taxon>Helicobacter</taxon>
    </lineage>
</organism>
<dbReference type="InterPro" id="IPR027417">
    <property type="entry name" value="P-loop_NTPase"/>
</dbReference>
<evidence type="ECO:0000256" key="5">
    <source>
        <dbReference type="ARBA" id="ARBA00022840"/>
    </source>
</evidence>
<dbReference type="Proteomes" id="UP000257045">
    <property type="component" value="Unassembled WGS sequence"/>
</dbReference>
<dbReference type="HAMAP" id="MF_00377">
    <property type="entry name" value="DnaA_bact"/>
    <property type="match status" value="1"/>
</dbReference>
<feature type="binding site" evidence="8">
    <location>
        <position position="147"/>
    </location>
    <ligand>
        <name>ATP</name>
        <dbReference type="ChEBI" id="CHEBI:30616"/>
    </ligand>
</feature>
<feature type="region of interest" description="Domain IV, binds dsDNA" evidence="8">
    <location>
        <begin position="315"/>
        <end position="441"/>
    </location>
</feature>
<evidence type="ECO:0000259" key="13">
    <source>
        <dbReference type="SMART" id="SM00760"/>
    </source>
</evidence>
<proteinExistence type="inferred from homology"/>
<evidence type="ECO:0000256" key="11">
    <source>
        <dbReference type="RuleBase" id="RU004227"/>
    </source>
</evidence>
<comment type="function">
    <text evidence="8 10">Plays an essential role in the initiation and regulation of chromosomal replication. ATP-DnaA binds to the origin of replication (oriC) to initiate formation of the DNA replication initiation complex once per cell cycle. Binds the DnaA box (a 9 base pair repeat at the origin) and separates the double-stranded (ds)DNA. Forms a right-handed helical filament on oriC DNA; dsDNA binds to the exterior of the filament while single-stranded (ss)DNA is stabiized in the filament's interior. The ATP-DnaA-oriC complex binds and stabilizes one strand of the AT-rich DNA unwinding element (DUE), permitting loading of DNA polymerase. After initiation quickly degrades to an ADP-DnaA complex that is not apt for DNA replication. Binds acidic phospholipids.</text>
</comment>
<dbReference type="Gene3D" id="1.10.8.60">
    <property type="match status" value="1"/>
</dbReference>
<dbReference type="GO" id="GO:0005886">
    <property type="term" value="C:plasma membrane"/>
    <property type="evidence" value="ECO:0007669"/>
    <property type="project" value="TreeGrafter"/>
</dbReference>
<evidence type="ECO:0000313" key="14">
    <source>
        <dbReference type="EMBL" id="RDU71396.1"/>
    </source>
</evidence>
<evidence type="ECO:0000256" key="4">
    <source>
        <dbReference type="ARBA" id="ARBA00022741"/>
    </source>
</evidence>
<evidence type="ECO:0000256" key="9">
    <source>
        <dbReference type="NCBIfam" id="TIGR00362"/>
    </source>
</evidence>
<dbReference type="InterPro" id="IPR020591">
    <property type="entry name" value="Chromosome_initiator_DnaA-like"/>
</dbReference>
<dbReference type="EMBL" id="NXLV01000003">
    <property type="protein sequence ID" value="RDU71396.1"/>
    <property type="molecule type" value="Genomic_DNA"/>
</dbReference>
<keyword evidence="5 8" id="KW-0067">ATP-binding</keyword>
<keyword evidence="7 8" id="KW-0238">DNA-binding</keyword>
<gene>
    <name evidence="8" type="primary">dnaA</name>
    <name evidence="14" type="ORF">CQA58_02295</name>
</gene>
<sequence length="441" mass="50878">MLGDEILEQLKNEVTQYEYETYISQMKYDAEASKSDLAVFYVPNLFLVSWVQTKYASKIAHLFEARTHIEPEIKICVKTQQKDVKTQQNEKIQKISVTKTFLNPSYTFESFVIGESNKFAFSIAQAVAQHQASKYNPVLIYGGTGLGKTHLLNAIGNQASQEGKNIIYVTAEQFLNDYTNHLNMKTMDRFREKYRKCDYLLIDDIQFFGGKDRTQDEFFHTFNELHNNQKQIVMTSDKHPRKIEGLEDRLRSRFEWGISADIIPPEIETKIAIVKQKCSINSIIIDEETINFIASNISNVRQIEGVLIKLNAQASIMGQQINLKMAKNAIKDNIKENHENITLDKIINQVARVLNIKPSEIKSKSRTKNVANARRYVIYLARLLTPNSMPVLAKELNMKDHSAISKAYKKMEQEMEESFTLKAVIEDIRNKIEEEQEDKPF</sequence>
<feature type="binding site" evidence="8">
    <location>
        <position position="148"/>
    </location>
    <ligand>
        <name>ATP</name>
        <dbReference type="ChEBI" id="CHEBI:30616"/>
    </ligand>
</feature>
<evidence type="ECO:0000256" key="8">
    <source>
        <dbReference type="HAMAP-Rule" id="MF_00377"/>
    </source>
</evidence>
<dbReference type="InterPro" id="IPR003593">
    <property type="entry name" value="AAA+_ATPase"/>
</dbReference>
<dbReference type="GO" id="GO:0006270">
    <property type="term" value="P:DNA replication initiation"/>
    <property type="evidence" value="ECO:0007669"/>
    <property type="project" value="UniProtKB-UniRule"/>
</dbReference>
<dbReference type="RefSeq" id="WP_115569108.1">
    <property type="nucleotide sequence ID" value="NZ_NXLV01000003.1"/>
</dbReference>
<feature type="binding site" evidence="8">
    <location>
        <position position="149"/>
    </location>
    <ligand>
        <name>ATP</name>
        <dbReference type="ChEBI" id="CHEBI:30616"/>
    </ligand>
</feature>
<name>A0A3D8J2F9_9HELI</name>
<comment type="domain">
    <text evidence="8">Domain I is involved in oligomerization and binding regulators, domain II is flexibile and of varying length in different bacteria, domain III forms the AAA+ region, while domain IV binds dsDNA.</text>
</comment>
<evidence type="ECO:0000256" key="7">
    <source>
        <dbReference type="ARBA" id="ARBA00023125"/>
    </source>
</evidence>
<comment type="similarity">
    <text evidence="1 8 11">Belongs to the DnaA family.</text>
</comment>
<dbReference type="InterPro" id="IPR013317">
    <property type="entry name" value="DnaA_dom"/>
</dbReference>
<keyword evidence="15" id="KW-1185">Reference proteome</keyword>
<dbReference type="Gene3D" id="3.40.50.300">
    <property type="entry name" value="P-loop containing nucleotide triphosphate hydrolases"/>
    <property type="match status" value="1"/>
</dbReference>
<protein>
    <recommendedName>
        <fullName evidence="8 9">Chromosomal replication initiator protein DnaA</fullName>
    </recommendedName>
</protein>
<dbReference type="NCBIfam" id="TIGR00362">
    <property type="entry name" value="DnaA"/>
    <property type="match status" value="1"/>
</dbReference>
<dbReference type="InterPro" id="IPR010921">
    <property type="entry name" value="Trp_repressor/repl_initiator"/>
</dbReference>
<keyword evidence="3 8" id="KW-0235">DNA replication</keyword>
<dbReference type="InterPro" id="IPR018312">
    <property type="entry name" value="Chromosome_initiator_DnaA_CS"/>
</dbReference>
<dbReference type="AlphaFoldDB" id="A0A3D8J2F9"/>
<evidence type="ECO:0000313" key="15">
    <source>
        <dbReference type="Proteomes" id="UP000257045"/>
    </source>
</evidence>
<reference evidence="14 15" key="1">
    <citation type="submission" date="2018-04" db="EMBL/GenBank/DDBJ databases">
        <title>Novel Campyloabacter and Helicobacter Species and Strains.</title>
        <authorList>
            <person name="Mannion A.J."/>
            <person name="Shen Z."/>
            <person name="Fox J.G."/>
        </authorList>
    </citation>
    <scope>NUCLEOTIDE SEQUENCE [LARGE SCALE GENOMIC DNA]</scope>
    <source>
        <strain evidence="14 15">MIT 04-9366</strain>
    </source>
</reference>
<accession>A0A3D8J2F9</accession>
<feature type="binding site" evidence="8">
    <location>
        <position position="145"/>
    </location>
    <ligand>
        <name>ATP</name>
        <dbReference type="ChEBI" id="CHEBI:30616"/>
    </ligand>
</feature>
<dbReference type="OrthoDB" id="9807019at2"/>
<dbReference type="SMART" id="SM00382">
    <property type="entry name" value="AAA"/>
    <property type="match status" value="1"/>
</dbReference>
<dbReference type="GO" id="GO:0008289">
    <property type="term" value="F:lipid binding"/>
    <property type="evidence" value="ECO:0007669"/>
    <property type="project" value="UniProtKB-KW"/>
</dbReference>
<dbReference type="CDD" id="cd00009">
    <property type="entry name" value="AAA"/>
    <property type="match status" value="1"/>
</dbReference>
<evidence type="ECO:0000259" key="12">
    <source>
        <dbReference type="SMART" id="SM00382"/>
    </source>
</evidence>
<feature type="domain" description="AAA+ ATPase" evidence="12">
    <location>
        <begin position="134"/>
        <end position="260"/>
    </location>
</feature>
<dbReference type="PANTHER" id="PTHR30050">
    <property type="entry name" value="CHROMOSOMAL REPLICATION INITIATOR PROTEIN DNAA"/>
    <property type="match status" value="1"/>
</dbReference>
<dbReference type="SUPFAM" id="SSF48295">
    <property type="entry name" value="TrpR-like"/>
    <property type="match status" value="1"/>
</dbReference>
<dbReference type="GO" id="GO:0006275">
    <property type="term" value="P:regulation of DNA replication"/>
    <property type="evidence" value="ECO:0007669"/>
    <property type="project" value="UniProtKB-UniRule"/>
</dbReference>
<feature type="region of interest" description="Domain I, interacts with DnaA modulators" evidence="8">
    <location>
        <begin position="1"/>
        <end position="86"/>
    </location>
</feature>
<dbReference type="Gene3D" id="1.10.1750.10">
    <property type="match status" value="1"/>
</dbReference>
<dbReference type="PANTHER" id="PTHR30050:SF2">
    <property type="entry name" value="CHROMOSOMAL REPLICATION INITIATOR PROTEIN DNAA"/>
    <property type="match status" value="1"/>
</dbReference>
<dbReference type="Pfam" id="PF00308">
    <property type="entry name" value="Bac_DnaA"/>
    <property type="match status" value="1"/>
</dbReference>
<comment type="subunit">
    <text evidence="8">Oligomerizes as a right-handed, spiral filament on DNA at oriC.</text>
</comment>
<keyword evidence="2 8" id="KW-0963">Cytoplasm</keyword>
<keyword evidence="4 8" id="KW-0547">Nucleotide-binding</keyword>
<dbReference type="InterPro" id="IPR001957">
    <property type="entry name" value="Chromosome_initiator_DnaA"/>
</dbReference>
<feature type="domain" description="Chromosomal replication initiator DnaA C-terminal" evidence="13">
    <location>
        <begin position="342"/>
        <end position="411"/>
    </location>
</feature>